<comment type="caution">
    <text evidence="1">The sequence shown here is derived from an EMBL/GenBank/DDBJ whole genome shotgun (WGS) entry which is preliminary data.</text>
</comment>
<dbReference type="GO" id="GO:0032981">
    <property type="term" value="P:mitochondrial respiratory chain complex I assembly"/>
    <property type="evidence" value="ECO:0007669"/>
    <property type="project" value="InterPro"/>
</dbReference>
<sequence>FALLIMGAQGSKQIQRKLPKHVVSEVKSSALESHLTRNSGNNLTHNVSTTRNEVIEEDGKDPHLLDNLTKIGQVTLPKDRLTFKQSEEISKIFRNRQAENTSNRETLPRNRVSVQDLRDMLNKRNSFPNEWTLEKLSSEYNLDPQTIQILLKHINTYTIERGTNTIASWPDSPEKK</sequence>
<dbReference type="Proteomes" id="UP000789342">
    <property type="component" value="Unassembled WGS sequence"/>
</dbReference>
<reference evidence="1" key="1">
    <citation type="submission" date="2021-06" db="EMBL/GenBank/DDBJ databases">
        <authorList>
            <person name="Kallberg Y."/>
            <person name="Tangrot J."/>
            <person name="Rosling A."/>
        </authorList>
    </citation>
    <scope>NUCLEOTIDE SEQUENCE</scope>
    <source>
        <strain evidence="1">CL551</strain>
    </source>
</reference>
<evidence type="ECO:0000313" key="1">
    <source>
        <dbReference type="EMBL" id="CAG8634408.1"/>
    </source>
</evidence>
<organism evidence="1 2">
    <name type="scientific">Acaulospora morrowiae</name>
    <dbReference type="NCBI Taxonomy" id="94023"/>
    <lineage>
        <taxon>Eukaryota</taxon>
        <taxon>Fungi</taxon>
        <taxon>Fungi incertae sedis</taxon>
        <taxon>Mucoromycota</taxon>
        <taxon>Glomeromycotina</taxon>
        <taxon>Glomeromycetes</taxon>
        <taxon>Diversisporales</taxon>
        <taxon>Acaulosporaceae</taxon>
        <taxon>Acaulospora</taxon>
    </lineage>
</organism>
<dbReference type="AlphaFoldDB" id="A0A9N9GWB7"/>
<dbReference type="EMBL" id="CAJVPV010008766">
    <property type="protein sequence ID" value="CAG8634408.1"/>
    <property type="molecule type" value="Genomic_DNA"/>
</dbReference>
<keyword evidence="2" id="KW-1185">Reference proteome</keyword>
<accession>A0A9N9GWB7</accession>
<evidence type="ECO:0000313" key="2">
    <source>
        <dbReference type="Proteomes" id="UP000789342"/>
    </source>
</evidence>
<proteinExistence type="predicted"/>
<dbReference type="OrthoDB" id="4085451at2759"/>
<gene>
    <name evidence="1" type="ORF">AMORRO_LOCUS9238</name>
</gene>
<dbReference type="GO" id="GO:0005739">
    <property type="term" value="C:mitochondrion"/>
    <property type="evidence" value="ECO:0007669"/>
    <property type="project" value="GOC"/>
</dbReference>
<dbReference type="InterPro" id="IPR009622">
    <property type="entry name" value="NDUFAF4"/>
</dbReference>
<protein>
    <submittedName>
        <fullName evidence="1">2466_t:CDS:1</fullName>
    </submittedName>
</protein>
<feature type="non-terminal residue" evidence="1">
    <location>
        <position position="176"/>
    </location>
</feature>
<dbReference type="Pfam" id="PF06784">
    <property type="entry name" value="UPF0240"/>
    <property type="match status" value="1"/>
</dbReference>
<name>A0A9N9GWB7_9GLOM</name>